<proteinExistence type="predicted"/>
<feature type="domain" description="PPM-type phosphatase" evidence="1">
    <location>
        <begin position="58"/>
        <end position="317"/>
    </location>
</feature>
<gene>
    <name evidence="2" type="ORF">UU74_C0027G0010</name>
</gene>
<evidence type="ECO:0000313" key="2">
    <source>
        <dbReference type="EMBL" id="KKS17136.1"/>
    </source>
</evidence>
<dbReference type="InterPro" id="IPR036457">
    <property type="entry name" value="PPM-type-like_dom_sf"/>
</dbReference>
<comment type="caution">
    <text evidence="2">The sequence shown here is derived from an EMBL/GenBank/DDBJ whole genome shotgun (WGS) entry which is preliminary data.</text>
</comment>
<organism evidence="2 3">
    <name type="scientific">Candidatus Woesebacteria bacterium GW2011_GWA1_41_7</name>
    <dbReference type="NCBI Taxonomy" id="1618556"/>
    <lineage>
        <taxon>Bacteria</taxon>
        <taxon>Candidatus Woeseibacteriota</taxon>
    </lineage>
</organism>
<dbReference type="AlphaFoldDB" id="A0A0G0Z4Y6"/>
<sequence length="367" mass="41134">MERVIDTSIGINPEGHELPYYEELVLNDEEKKKLERNIERGEFIGGSYFAETVGSGAAGKMNEDSYAVFPMGKGRTLLAVFDGASSQKKIEGLERLEMSGAFYVSHLTSMIFRKSEEFRKLCQPDDITAEDVLKTINSWLPVKFDRVPGVDYSDPCSIPGMAAALVLIDVPNEKMTVAQVADTFIALQKQNGEIEVASNNTNERFDKETNEYFISLCEKYNIARNEVRKDPKTKPLCEAHLKDSFRRKINSPGGCGILNGMQQLIGNRLYYTNEYKLNGNIERVMMFSDGTIQPYTGDGVSFEDSVRSLFNVIDENSDEGSVIDKGIPILDNDPKYEKIFRLKNRDDSTIMSVDISYKGINSLPLAG</sequence>
<protein>
    <recommendedName>
        <fullName evidence="1">PPM-type phosphatase domain-containing protein</fullName>
    </recommendedName>
</protein>
<dbReference type="Pfam" id="PF13672">
    <property type="entry name" value="PP2C_2"/>
    <property type="match status" value="1"/>
</dbReference>
<evidence type="ECO:0000313" key="3">
    <source>
        <dbReference type="Proteomes" id="UP000033969"/>
    </source>
</evidence>
<reference evidence="2 3" key="1">
    <citation type="journal article" date="2015" name="Nature">
        <title>rRNA introns, odd ribosomes, and small enigmatic genomes across a large radiation of phyla.</title>
        <authorList>
            <person name="Brown C.T."/>
            <person name="Hug L.A."/>
            <person name="Thomas B.C."/>
            <person name="Sharon I."/>
            <person name="Castelle C.J."/>
            <person name="Singh A."/>
            <person name="Wilkins M.J."/>
            <person name="Williams K.H."/>
            <person name="Banfield J.F."/>
        </authorList>
    </citation>
    <scope>NUCLEOTIDE SEQUENCE [LARGE SCALE GENOMIC DNA]</scope>
</reference>
<evidence type="ECO:0000259" key="1">
    <source>
        <dbReference type="Pfam" id="PF13672"/>
    </source>
</evidence>
<dbReference type="EMBL" id="LCBU01000027">
    <property type="protein sequence ID" value="KKS17136.1"/>
    <property type="molecule type" value="Genomic_DNA"/>
</dbReference>
<dbReference type="InterPro" id="IPR001932">
    <property type="entry name" value="PPM-type_phosphatase-like_dom"/>
</dbReference>
<accession>A0A0G0Z4Y6</accession>
<name>A0A0G0Z4Y6_9BACT</name>
<dbReference type="Gene3D" id="3.60.40.10">
    <property type="entry name" value="PPM-type phosphatase domain"/>
    <property type="match status" value="1"/>
</dbReference>
<dbReference type="Proteomes" id="UP000033969">
    <property type="component" value="Unassembled WGS sequence"/>
</dbReference>